<accession>A0ABT7IHG8</accession>
<dbReference type="SUPFAM" id="SSF51556">
    <property type="entry name" value="Metallo-dependent hydrolases"/>
    <property type="match status" value="1"/>
</dbReference>
<protein>
    <recommendedName>
        <fullName evidence="5">2-amino-3-carboxymuconate-6-semialdehyde decarboxylase</fullName>
        <ecNumber evidence="4">4.1.1.45</ecNumber>
    </recommendedName>
    <alternativeName>
        <fullName evidence="10">Picolinate carboxylase</fullName>
    </alternativeName>
</protein>
<evidence type="ECO:0000259" key="11">
    <source>
        <dbReference type="Pfam" id="PF04909"/>
    </source>
</evidence>
<dbReference type="PANTHER" id="PTHR21240">
    <property type="entry name" value="2-AMINO-3-CARBOXYLMUCONATE-6-SEMIALDEHYDE DECARBOXYLASE"/>
    <property type="match status" value="1"/>
</dbReference>
<dbReference type="EC" id="4.1.1.45" evidence="4"/>
<keyword evidence="9" id="KW-0456">Lyase</keyword>
<proteinExistence type="inferred from homology"/>
<sequence>MIDSHTHVVPDNFPPYPGKDADHAWPCMHCGHGNHKTVMIRGKAFREVTDTSWSATSRLREMEEEGVDRQVLSPMPELLSYWFNTQDSLAFGRHINGTIASLVAEVPDRFFGLGMVPLQDPDVAAKEVRVLKNEFGLLGVEVGSNINGVAMGDRRFDPFFAALEEEDMCLFVHALHPNKDRLYPLPLMEPLVAFPNENSIGIASFLVNGVLERFPKLRIAFSHGGGAFPMTLPRLQNGWEVSGALREAMSLSPMEQARRFWYDTLVYDEDAISYLTKIYGIRQVMMGTDYPFVIRDKHPGKRFESLGLNEQDVMALTDHNCLRFLGLMKS</sequence>
<evidence type="ECO:0000313" key="13">
    <source>
        <dbReference type="Proteomes" id="UP001227964"/>
    </source>
</evidence>
<evidence type="ECO:0000256" key="7">
    <source>
        <dbReference type="ARBA" id="ARBA00022793"/>
    </source>
</evidence>
<evidence type="ECO:0000256" key="1">
    <source>
        <dbReference type="ARBA" id="ARBA00005079"/>
    </source>
</evidence>
<comment type="subunit">
    <text evidence="3">Monomer.</text>
</comment>
<evidence type="ECO:0000256" key="5">
    <source>
        <dbReference type="ARBA" id="ARBA00021214"/>
    </source>
</evidence>
<keyword evidence="7" id="KW-0210">Decarboxylase</keyword>
<dbReference type="InterPro" id="IPR032465">
    <property type="entry name" value="ACMSD"/>
</dbReference>
<reference evidence="12 13" key="1">
    <citation type="submission" date="2023-06" db="EMBL/GenBank/DDBJ databases">
        <title>Marinobacter azerbaijanicus a moderately halophilic, isolated from Urmia Lake in Azerbaijan region of Iran.</title>
        <authorList>
            <person name="Sanchez-Porro C."/>
            <person name="Aghdam E.M."/>
            <person name="Saheb S.M."/>
            <person name="Tarhriz V."/>
            <person name="Kazemi E."/>
            <person name="Ammozegar M.A."/>
            <person name="Ventosa A."/>
            <person name="Hejazi M.S."/>
        </authorList>
    </citation>
    <scope>NUCLEOTIDE SEQUENCE [LARGE SCALE GENOMIC DNA]</scope>
    <source>
        <strain evidence="12 13">TBZ242</strain>
    </source>
</reference>
<evidence type="ECO:0000256" key="6">
    <source>
        <dbReference type="ARBA" id="ARBA00022723"/>
    </source>
</evidence>
<name>A0ABT7IHG8_9GAMM</name>
<dbReference type="Pfam" id="PF04909">
    <property type="entry name" value="Amidohydro_2"/>
    <property type="match status" value="1"/>
</dbReference>
<evidence type="ECO:0000256" key="9">
    <source>
        <dbReference type="ARBA" id="ARBA00023239"/>
    </source>
</evidence>
<comment type="caution">
    <text evidence="12">The sequence shown here is derived from an EMBL/GenBank/DDBJ whole genome shotgun (WGS) entry which is preliminary data.</text>
</comment>
<keyword evidence="8" id="KW-0862">Zinc</keyword>
<evidence type="ECO:0000256" key="4">
    <source>
        <dbReference type="ARBA" id="ARBA00012365"/>
    </source>
</evidence>
<evidence type="ECO:0000256" key="10">
    <source>
        <dbReference type="ARBA" id="ARBA00031120"/>
    </source>
</evidence>
<keyword evidence="6" id="KW-0479">Metal-binding</keyword>
<feature type="domain" description="Amidohydrolase-related" evidence="11">
    <location>
        <begin position="2"/>
        <end position="327"/>
    </location>
</feature>
<dbReference type="RefSeq" id="WP_285392795.1">
    <property type="nucleotide sequence ID" value="NZ_JASSVS010000012.1"/>
</dbReference>
<evidence type="ECO:0000313" key="12">
    <source>
        <dbReference type="EMBL" id="MDL0433197.1"/>
    </source>
</evidence>
<dbReference type="Proteomes" id="UP001227964">
    <property type="component" value="Unassembled WGS sequence"/>
</dbReference>
<dbReference type="InterPro" id="IPR006680">
    <property type="entry name" value="Amidohydro-rel"/>
</dbReference>
<comment type="similarity">
    <text evidence="2">Belongs to the metallo-dependent hydrolases superfamily. ACMSD family.</text>
</comment>
<organism evidence="12 13">
    <name type="scientific">Marinobacter azerbaijanicus</name>
    <dbReference type="NCBI Taxonomy" id="3050455"/>
    <lineage>
        <taxon>Bacteria</taxon>
        <taxon>Pseudomonadati</taxon>
        <taxon>Pseudomonadota</taxon>
        <taxon>Gammaproteobacteria</taxon>
        <taxon>Pseudomonadales</taxon>
        <taxon>Marinobacteraceae</taxon>
        <taxon>Marinobacter</taxon>
    </lineage>
</organism>
<evidence type="ECO:0000256" key="3">
    <source>
        <dbReference type="ARBA" id="ARBA00011245"/>
    </source>
</evidence>
<dbReference type="EMBL" id="JASSVS010000012">
    <property type="protein sequence ID" value="MDL0433197.1"/>
    <property type="molecule type" value="Genomic_DNA"/>
</dbReference>
<comment type="pathway">
    <text evidence="1">Secondary metabolite metabolism; quinolate metabolism.</text>
</comment>
<dbReference type="Gene3D" id="3.20.20.140">
    <property type="entry name" value="Metal-dependent hydrolases"/>
    <property type="match status" value="1"/>
</dbReference>
<gene>
    <name evidence="12" type="ORF">QPM17_18820</name>
</gene>
<evidence type="ECO:0000256" key="8">
    <source>
        <dbReference type="ARBA" id="ARBA00022833"/>
    </source>
</evidence>
<keyword evidence="13" id="KW-1185">Reference proteome</keyword>
<evidence type="ECO:0000256" key="2">
    <source>
        <dbReference type="ARBA" id="ARBA00005871"/>
    </source>
</evidence>
<dbReference type="InterPro" id="IPR032466">
    <property type="entry name" value="Metal_Hydrolase"/>
</dbReference>
<dbReference type="PANTHER" id="PTHR21240:SF27">
    <property type="entry name" value="2-AMINO-3-CARBOXYMUCONATE-6-SEMIALDEHYDE DECARBOXYLASE"/>
    <property type="match status" value="1"/>
</dbReference>